<protein>
    <submittedName>
        <fullName evidence="1">Uncharacterized protein</fullName>
    </submittedName>
</protein>
<gene>
    <name evidence="1" type="ORF">O9G_005978</name>
</gene>
<dbReference type="Proteomes" id="UP000030755">
    <property type="component" value="Unassembled WGS sequence"/>
</dbReference>
<dbReference type="HOGENOM" id="CLU_2887067_0_0_1"/>
<keyword evidence="2" id="KW-1185">Reference proteome</keyword>
<dbReference type="AlphaFoldDB" id="A0A075AVK3"/>
<evidence type="ECO:0000313" key="1">
    <source>
        <dbReference type="EMBL" id="EPZ34155.1"/>
    </source>
</evidence>
<organism evidence="1 2">
    <name type="scientific">Rozella allomycis (strain CSF55)</name>
    <dbReference type="NCBI Taxonomy" id="988480"/>
    <lineage>
        <taxon>Eukaryota</taxon>
        <taxon>Fungi</taxon>
        <taxon>Fungi incertae sedis</taxon>
        <taxon>Cryptomycota</taxon>
        <taxon>Cryptomycota incertae sedis</taxon>
        <taxon>Rozella</taxon>
    </lineage>
</organism>
<sequence length="63" mass="7283">MSSLSTATKFSTTTKLTFNELCEYYKDYAVRDDEAILKSSGMKMEFLDRDKAMNTLLQSTQKR</sequence>
<reference evidence="1 2" key="1">
    <citation type="journal article" date="2013" name="Curr. Biol.">
        <title>Shared signatures of parasitism and phylogenomics unite Cryptomycota and microsporidia.</title>
        <authorList>
            <person name="James T.Y."/>
            <person name="Pelin A."/>
            <person name="Bonen L."/>
            <person name="Ahrendt S."/>
            <person name="Sain D."/>
            <person name="Corradi N."/>
            <person name="Stajich J.E."/>
        </authorList>
    </citation>
    <scope>NUCLEOTIDE SEQUENCE [LARGE SCALE GENOMIC DNA]</scope>
    <source>
        <strain evidence="1 2">CSF55</strain>
    </source>
</reference>
<name>A0A075AVK3_ROZAC</name>
<dbReference type="EMBL" id="KE560985">
    <property type="protein sequence ID" value="EPZ34155.1"/>
    <property type="molecule type" value="Genomic_DNA"/>
</dbReference>
<evidence type="ECO:0000313" key="2">
    <source>
        <dbReference type="Proteomes" id="UP000030755"/>
    </source>
</evidence>
<accession>A0A075AVK3</accession>
<proteinExistence type="predicted"/>